<feature type="coiled-coil region" evidence="1">
    <location>
        <begin position="456"/>
        <end position="483"/>
    </location>
</feature>
<keyword evidence="1" id="KW-0175">Coiled coil</keyword>
<feature type="region of interest" description="Disordered" evidence="2">
    <location>
        <begin position="265"/>
        <end position="287"/>
    </location>
</feature>
<evidence type="ECO:0000313" key="4">
    <source>
        <dbReference type="Proteomes" id="UP000593970"/>
    </source>
</evidence>
<proteinExistence type="predicted"/>
<name>A0AA92QC14_RALSL</name>
<feature type="region of interest" description="Disordered" evidence="2">
    <location>
        <begin position="303"/>
        <end position="405"/>
    </location>
</feature>
<feature type="compositionally biased region" description="Basic and acidic residues" evidence="2">
    <location>
        <begin position="352"/>
        <end position="385"/>
    </location>
</feature>
<evidence type="ECO:0000256" key="2">
    <source>
        <dbReference type="SAM" id="MobiDB-lite"/>
    </source>
</evidence>
<feature type="compositionally biased region" description="Polar residues" evidence="2">
    <location>
        <begin position="266"/>
        <end position="280"/>
    </location>
</feature>
<evidence type="ECO:0000313" key="3">
    <source>
        <dbReference type="EMBL" id="QOK97453.1"/>
    </source>
</evidence>
<accession>A0AA92QC14</accession>
<organism evidence="3 4">
    <name type="scientific">Ralstonia solanacearum</name>
    <name type="common">Pseudomonas solanacearum</name>
    <dbReference type="NCBI Taxonomy" id="305"/>
    <lineage>
        <taxon>Bacteria</taxon>
        <taxon>Pseudomonadati</taxon>
        <taxon>Pseudomonadota</taxon>
        <taxon>Betaproteobacteria</taxon>
        <taxon>Burkholderiales</taxon>
        <taxon>Burkholderiaceae</taxon>
        <taxon>Ralstonia</taxon>
        <taxon>Ralstonia solanacearum species complex</taxon>
    </lineage>
</organism>
<dbReference type="AlphaFoldDB" id="A0AA92QC14"/>
<gene>
    <name evidence="3" type="ORF">HF909_14135</name>
</gene>
<protein>
    <submittedName>
        <fullName evidence="3">Relaxase/mobilization nuclease domain-containing protein</fullName>
    </submittedName>
</protein>
<reference evidence="4" key="1">
    <citation type="submission" date="2020-04" db="EMBL/GenBank/DDBJ databases">
        <title>Ralstonia solanacearum UW576, UW763, UW773, and UW774.</title>
        <authorList>
            <person name="Steidl O."/>
            <person name="Truchon A."/>
            <person name="Allen C."/>
        </authorList>
    </citation>
    <scope>NUCLEOTIDE SEQUENCE [LARGE SCALE GENOMIC DNA]</scope>
    <source>
        <strain evidence="4">UW774</strain>
    </source>
</reference>
<evidence type="ECO:0000256" key="1">
    <source>
        <dbReference type="SAM" id="Coils"/>
    </source>
</evidence>
<feature type="compositionally biased region" description="Low complexity" evidence="2">
    <location>
        <begin position="329"/>
        <end position="338"/>
    </location>
</feature>
<sequence length="503" mass="57483">MLHVRMKHGKGDPQKAANYLLSDKDHTGKLRSVSPEILEGDPNNVAKIANMTTRAHKYATGCLSFRDTEKPSLKQQQAIMKDFEATFLPGLEKDKNFSIAWVSHYDKGNLELNYFLATTELTTGKQLNPFPPGTLQHEFNDAWVQNTNHLLGYEQVTADPMKISRSNFEQKIIPLKEAASQICQQAKTHKKIRDNLEEVFKSAIENGEINSRQDIIDLLKEQGEITRVGENHISFKPEGEQKAIRLKGSVFEEGADYNKLKEQSKEFQQSKNNELTQDQFNKNKEKIDRLKQTRLEFFKKQFQQKEKKVRTFGPKSMKPKNSGPPKAPQQPQQQDQQQSKTEPEDAMAAMKRMTEEVNKETKQTLKKQESFEKLDNIKSEVKKPSDPIVVKTSQQDQKKSVDHNNGPAISAFSQIATGSRAVLISVQIHQILFFKLTLELQIGNLNQYKLSDMIQIQSLKQKLAQLDQEIAILKAQQEQAAEAELINQYANRFNNNFGKPKFV</sequence>
<dbReference type="EMBL" id="CP051169">
    <property type="protein sequence ID" value="QOK97453.1"/>
    <property type="molecule type" value="Genomic_DNA"/>
</dbReference>
<dbReference type="Proteomes" id="UP000593970">
    <property type="component" value="Chromosome"/>
</dbReference>